<organism evidence="6 7">
    <name type="scientific">Clostridium perfringens (strain SM101 / Type A)</name>
    <dbReference type="NCBI Taxonomy" id="289380"/>
    <lineage>
        <taxon>Bacteria</taxon>
        <taxon>Bacillati</taxon>
        <taxon>Bacillota</taxon>
        <taxon>Clostridia</taxon>
        <taxon>Eubacteriales</taxon>
        <taxon>Clostridiaceae</taxon>
        <taxon>Clostridium</taxon>
    </lineage>
</organism>
<dbReference type="AlphaFoldDB" id="Q0SVX8"/>
<keyword evidence="4" id="KW-0456">Lyase</keyword>
<dbReference type="PANTHER" id="PTHR30246">
    <property type="entry name" value="2-KETO-3-DEOXY-6-PHOSPHOGLUCONATE ALDOLASE"/>
    <property type="match status" value="1"/>
</dbReference>
<proteinExistence type="inferred from homology"/>
<dbReference type="InterPro" id="IPR000887">
    <property type="entry name" value="Aldlse_KDPG_KHG"/>
</dbReference>
<dbReference type="Gene3D" id="3.20.20.70">
    <property type="entry name" value="Aldolase class I"/>
    <property type="match status" value="1"/>
</dbReference>
<dbReference type="PANTHER" id="PTHR30246:SF1">
    <property type="entry name" value="2-DEHYDRO-3-DEOXY-6-PHOSPHOGALACTONATE ALDOLASE-RELATED"/>
    <property type="match status" value="1"/>
</dbReference>
<evidence type="ECO:0000256" key="2">
    <source>
        <dbReference type="ARBA" id="ARBA00006906"/>
    </source>
</evidence>
<sequence length="213" mass="23361">MIKKIKTLINLINEAFVLVLRTNTKDEGIETAKAAIKGGCNIIEVTFTIPNADKVIEELIKDKNEEVVIGAGTVLDAETARIAILAGAEFIVSPSFDRETATLCNRYGVPYIPGCFTPREIKEAREFGSDVIKLFPGSAFKPTIVKDLKAPIKGIAVMASGGVSFENMDEWFNNSCDIVSIGSAIIKLKDPAKIEAETRKYIERVKKLRIQRG</sequence>
<protein>
    <submittedName>
        <fullName evidence="6">2-dehydro-3-deoxyphosphogluconate aldolase/4-hydroxy-2-oxoglutarate aldolase</fullName>
    </submittedName>
</protein>
<evidence type="ECO:0000313" key="7">
    <source>
        <dbReference type="Proteomes" id="UP000001824"/>
    </source>
</evidence>
<name>Q0SVX8_CLOPS</name>
<gene>
    <name evidence="6" type="ordered locus">CPR_0393</name>
</gene>
<dbReference type="NCBIfam" id="NF005119">
    <property type="entry name" value="PRK06552.1"/>
    <property type="match status" value="1"/>
</dbReference>
<dbReference type="KEGG" id="cpr:CPR_0393"/>
<dbReference type="Proteomes" id="UP000001824">
    <property type="component" value="Chromosome"/>
</dbReference>
<dbReference type="BioCyc" id="CPER289380:GI76-412-MONOMER"/>
<dbReference type="CDD" id="cd00452">
    <property type="entry name" value="KDPG_aldolase"/>
    <property type="match status" value="1"/>
</dbReference>
<comment type="subunit">
    <text evidence="3">Homotrimer.</text>
</comment>
<accession>Q0SVX8</accession>
<dbReference type="GO" id="GO:0016829">
    <property type="term" value="F:lyase activity"/>
    <property type="evidence" value="ECO:0007669"/>
    <property type="project" value="UniProtKB-KW"/>
</dbReference>
<evidence type="ECO:0000256" key="5">
    <source>
        <dbReference type="ARBA" id="ARBA00023277"/>
    </source>
</evidence>
<dbReference type="Pfam" id="PF01081">
    <property type="entry name" value="Aldolase"/>
    <property type="match status" value="1"/>
</dbReference>
<comment type="similarity">
    <text evidence="2">Belongs to the KHG/KDPG aldolase family.</text>
</comment>
<comment type="pathway">
    <text evidence="1">Carbohydrate acid metabolism.</text>
</comment>
<dbReference type="EMBL" id="CP000312">
    <property type="protein sequence ID" value="ABG87851.1"/>
    <property type="molecule type" value="Genomic_DNA"/>
</dbReference>
<keyword evidence="5" id="KW-0119">Carbohydrate metabolism</keyword>
<dbReference type="InterPro" id="IPR013785">
    <property type="entry name" value="Aldolase_TIM"/>
</dbReference>
<evidence type="ECO:0000256" key="3">
    <source>
        <dbReference type="ARBA" id="ARBA00011233"/>
    </source>
</evidence>
<evidence type="ECO:0000256" key="1">
    <source>
        <dbReference type="ARBA" id="ARBA00004761"/>
    </source>
</evidence>
<dbReference type="NCBIfam" id="TIGR01182">
    <property type="entry name" value="eda"/>
    <property type="match status" value="1"/>
</dbReference>
<dbReference type="RefSeq" id="WP_011591507.1">
    <property type="nucleotide sequence ID" value="NC_008262.1"/>
</dbReference>
<reference evidence="6 7" key="1">
    <citation type="journal article" date="2006" name="Genome Res.">
        <title>Skewed genomic variability in strains of the toxigenic bacterial pathogen, Clostridium perfringens.</title>
        <authorList>
            <person name="Myers G.S."/>
            <person name="Rasko D.A."/>
            <person name="Cheung J.K."/>
            <person name="Ravel J."/>
            <person name="Seshadri R."/>
            <person name="Deboy R.T."/>
            <person name="Ren Q."/>
            <person name="Varga J."/>
            <person name="Awad M.M."/>
            <person name="Brinkac L.M."/>
            <person name="Daugherty S.C."/>
            <person name="Haft D.H."/>
            <person name="Dodson R.J."/>
            <person name="Madupu R."/>
            <person name="Nelson W.C."/>
            <person name="Rosovitz M.J."/>
            <person name="Sullivan S.A."/>
            <person name="Khouri H."/>
            <person name="Dimitrov G.I."/>
            <person name="Watkins K.L."/>
            <person name="Mulligan S."/>
            <person name="Benton J."/>
            <person name="Radune D."/>
            <person name="Fisher D.J."/>
            <person name="Atkins H.S."/>
            <person name="Hiscox T."/>
            <person name="Jost B.H."/>
            <person name="Billington S.J."/>
            <person name="Songer J.G."/>
            <person name="McClane B.A."/>
            <person name="Titball R.W."/>
            <person name="Rood J.I."/>
            <person name="Melville S.B."/>
            <person name="Paulsen I.T."/>
        </authorList>
    </citation>
    <scope>NUCLEOTIDE SEQUENCE [LARGE SCALE GENOMIC DNA]</scope>
    <source>
        <strain evidence="7">SM101 / Type A</strain>
    </source>
</reference>
<evidence type="ECO:0000313" key="6">
    <source>
        <dbReference type="EMBL" id="ABG87851.1"/>
    </source>
</evidence>
<dbReference type="SUPFAM" id="SSF51569">
    <property type="entry name" value="Aldolase"/>
    <property type="match status" value="1"/>
</dbReference>
<evidence type="ECO:0000256" key="4">
    <source>
        <dbReference type="ARBA" id="ARBA00023239"/>
    </source>
</evidence>